<gene>
    <name evidence="2" type="ORF">B9Z37_09200</name>
</gene>
<dbReference type="PANTHER" id="PTHR11647:SF1">
    <property type="entry name" value="COLLAPSIN RESPONSE MEDIATOR PROTEIN"/>
    <property type="match status" value="1"/>
</dbReference>
<evidence type="ECO:0000313" key="2">
    <source>
        <dbReference type="EMBL" id="PUE53511.1"/>
    </source>
</evidence>
<dbReference type="SUPFAM" id="SSF51338">
    <property type="entry name" value="Composite domain of metallo-dependent hydrolases"/>
    <property type="match status" value="1"/>
</dbReference>
<feature type="domain" description="Amidohydrolase 3" evidence="1">
    <location>
        <begin position="448"/>
        <end position="575"/>
    </location>
</feature>
<evidence type="ECO:0000313" key="3">
    <source>
        <dbReference type="Proteomes" id="UP000250790"/>
    </source>
</evidence>
<dbReference type="InterPro" id="IPR013108">
    <property type="entry name" value="Amidohydro_3"/>
</dbReference>
<dbReference type="AlphaFoldDB" id="A0A315E839"/>
<sequence length="594" mass="64180">MLDTLIKGGTVIDGTGTEPFVADVGIRDGRITAVGQIDEPAQRTIDAKGLHVLPGFVDIHTHYDGQASWDETFAPSIYHGVTTVVMGNCGVGFAPVRPGDRDVLIDLMEGVEEIPGTALTEGMKWNWESFTDYGRALDAQPHSLDFMTLVPHDTLRLYVMGERAARGEPATADDIVQMQDLLRQALLDGACGLAVGSTETHRTAQGRMTPSFEVSPVELNSLAAVLKDLPYRVLQGISDFASPRGAPAEEKARFDCEYAKLEDMAKVAGRPISITWMDRVIAPQQSQWLGDASLASAAKGVDVKLQASPRGIGVFNGLDTTLNLLAAFPSYQAIAHLPAKDRAAQLRDPATRARILSEAPVSLSVEGSSVPPLADFVIQHFEQIAFTLFPLLPSADGSMDYEPLPELSFGAQAKARGVSARELMYDHLAQGDGNNLVYFPIHNYLNGSLDRVREMLMHPHVLCSLGDAGAHVGTICDASISTTMLAHWGLQRTRGEKIALPQVVQMLTQRNALHMGLSDRGVIAAGMKADINLVDFDRLALPMPEIVRDLPMGGRRMIQKSMGYVATLVSGQVVIENGHITDARPGRWTHGAKA</sequence>
<dbReference type="GO" id="GO:0016812">
    <property type="term" value="F:hydrolase activity, acting on carbon-nitrogen (but not peptide) bonds, in cyclic amides"/>
    <property type="evidence" value="ECO:0007669"/>
    <property type="project" value="TreeGrafter"/>
</dbReference>
<evidence type="ECO:0000259" key="1">
    <source>
        <dbReference type="Pfam" id="PF07969"/>
    </source>
</evidence>
<dbReference type="EMBL" id="NESN01000003">
    <property type="protein sequence ID" value="PUE53511.1"/>
    <property type="molecule type" value="Genomic_DNA"/>
</dbReference>
<dbReference type="InterPro" id="IPR032466">
    <property type="entry name" value="Metal_Hydrolase"/>
</dbReference>
<comment type="caution">
    <text evidence="2">The sequence shown here is derived from an EMBL/GenBank/DDBJ whole genome shotgun (WGS) entry which is preliminary data.</text>
</comment>
<accession>A0A315E839</accession>
<name>A0A315E839_9BURK</name>
<dbReference type="Pfam" id="PF07969">
    <property type="entry name" value="Amidohydro_3"/>
    <property type="match status" value="2"/>
</dbReference>
<dbReference type="PANTHER" id="PTHR11647">
    <property type="entry name" value="HYDRANTOINASE/DIHYDROPYRIMIDINASE FAMILY MEMBER"/>
    <property type="match status" value="1"/>
</dbReference>
<reference evidence="2 3" key="1">
    <citation type="submission" date="2017-04" db="EMBL/GenBank/DDBJ databases">
        <title>Unexpected and diverse lifestyles within the genus Limnohabitans.</title>
        <authorList>
            <person name="Kasalicky V."/>
            <person name="Mehrshad M."/>
            <person name="Andrei S.-A."/>
            <person name="Salcher M."/>
            <person name="Kratochvilova H."/>
            <person name="Simek K."/>
            <person name="Ghai R."/>
        </authorList>
    </citation>
    <scope>NUCLEOTIDE SEQUENCE [LARGE SCALE GENOMIC DNA]</scope>
    <source>
        <strain evidence="2 3">II-B4</strain>
    </source>
</reference>
<keyword evidence="2" id="KW-0378">Hydrolase</keyword>
<dbReference type="GO" id="GO:0005829">
    <property type="term" value="C:cytosol"/>
    <property type="evidence" value="ECO:0007669"/>
    <property type="project" value="TreeGrafter"/>
</dbReference>
<dbReference type="Proteomes" id="UP000250790">
    <property type="component" value="Unassembled WGS sequence"/>
</dbReference>
<dbReference type="RefSeq" id="WP_240606674.1">
    <property type="nucleotide sequence ID" value="NZ_NESN01000003.1"/>
</dbReference>
<dbReference type="InterPro" id="IPR050378">
    <property type="entry name" value="Metallo-dep_Hydrolases_sf"/>
</dbReference>
<dbReference type="InterPro" id="IPR011059">
    <property type="entry name" value="Metal-dep_hydrolase_composite"/>
</dbReference>
<dbReference type="Gene3D" id="3.20.20.140">
    <property type="entry name" value="Metal-dependent hydrolases"/>
    <property type="match status" value="2"/>
</dbReference>
<dbReference type="Gene3D" id="2.30.40.10">
    <property type="entry name" value="Urease, subunit C, domain 1"/>
    <property type="match status" value="1"/>
</dbReference>
<proteinExistence type="predicted"/>
<keyword evidence="3" id="KW-1185">Reference proteome</keyword>
<protein>
    <submittedName>
        <fullName evidence="2">Amidohydrolase</fullName>
    </submittedName>
</protein>
<dbReference type="SUPFAM" id="SSF51556">
    <property type="entry name" value="Metallo-dependent hydrolases"/>
    <property type="match status" value="1"/>
</dbReference>
<feature type="domain" description="Amidohydrolase 3" evidence="1">
    <location>
        <begin position="43"/>
        <end position="285"/>
    </location>
</feature>
<organism evidence="2 3">
    <name type="scientific">Limnohabitans parvus II-B4</name>
    <dbReference type="NCBI Taxonomy" id="1293052"/>
    <lineage>
        <taxon>Bacteria</taxon>
        <taxon>Pseudomonadati</taxon>
        <taxon>Pseudomonadota</taxon>
        <taxon>Betaproteobacteria</taxon>
        <taxon>Burkholderiales</taxon>
        <taxon>Comamonadaceae</taxon>
        <taxon>Limnohabitans</taxon>
    </lineage>
</organism>